<dbReference type="STRING" id="1237149.C900_05028"/>
<dbReference type="OrthoDB" id="9808281at2"/>
<name>L8JKN9_9BACT</name>
<dbReference type="RefSeq" id="WP_009582187.1">
    <property type="nucleotide sequence ID" value="NZ_AMZN01000072.1"/>
</dbReference>
<keyword evidence="2 5" id="KW-0808">Transferase</keyword>
<comment type="similarity">
    <text evidence="1">Belongs to the P-Pant transferase superfamily. Gsp/Sfp/HetI/AcpT family.</text>
</comment>
<dbReference type="Gene3D" id="3.90.470.20">
    <property type="entry name" value="4'-phosphopantetheinyl transferase domain"/>
    <property type="match status" value="2"/>
</dbReference>
<dbReference type="InterPro" id="IPR055066">
    <property type="entry name" value="AASDHPPT_N"/>
</dbReference>
<dbReference type="GO" id="GO:0005829">
    <property type="term" value="C:cytosol"/>
    <property type="evidence" value="ECO:0007669"/>
    <property type="project" value="TreeGrafter"/>
</dbReference>
<dbReference type="eggNOG" id="COG2091">
    <property type="taxonomic scope" value="Bacteria"/>
</dbReference>
<evidence type="ECO:0000256" key="2">
    <source>
        <dbReference type="ARBA" id="ARBA00022679"/>
    </source>
</evidence>
<dbReference type="AlphaFoldDB" id="L8JKN9"/>
<evidence type="ECO:0000313" key="6">
    <source>
        <dbReference type="Proteomes" id="UP000011135"/>
    </source>
</evidence>
<evidence type="ECO:0000256" key="1">
    <source>
        <dbReference type="ARBA" id="ARBA00010990"/>
    </source>
</evidence>
<dbReference type="PANTHER" id="PTHR12215">
    <property type="entry name" value="PHOSPHOPANTETHEINE TRANSFERASE"/>
    <property type="match status" value="1"/>
</dbReference>
<comment type="caution">
    <text evidence="5">The sequence shown here is derived from an EMBL/GenBank/DDBJ whole genome shotgun (WGS) entry which is preliminary data.</text>
</comment>
<dbReference type="Pfam" id="PF01648">
    <property type="entry name" value="ACPS"/>
    <property type="match status" value="1"/>
</dbReference>
<feature type="domain" description="4'-phosphopantetheinyl transferase" evidence="3">
    <location>
        <begin position="105"/>
        <end position="171"/>
    </location>
</feature>
<accession>L8JKN9</accession>
<dbReference type="GO" id="GO:0000287">
    <property type="term" value="F:magnesium ion binding"/>
    <property type="evidence" value="ECO:0007669"/>
    <property type="project" value="InterPro"/>
</dbReference>
<feature type="domain" description="4'-phosphopantetheinyl transferase N-terminal" evidence="4">
    <location>
        <begin position="18"/>
        <end position="98"/>
    </location>
</feature>
<dbReference type="InterPro" id="IPR008278">
    <property type="entry name" value="4-PPantetheinyl_Trfase_dom"/>
</dbReference>
<evidence type="ECO:0000259" key="4">
    <source>
        <dbReference type="Pfam" id="PF22624"/>
    </source>
</evidence>
<organism evidence="5 6">
    <name type="scientific">Fulvivirga imtechensis AK7</name>
    <dbReference type="NCBI Taxonomy" id="1237149"/>
    <lineage>
        <taxon>Bacteria</taxon>
        <taxon>Pseudomonadati</taxon>
        <taxon>Bacteroidota</taxon>
        <taxon>Cytophagia</taxon>
        <taxon>Cytophagales</taxon>
        <taxon>Fulvivirgaceae</taxon>
        <taxon>Fulvivirga</taxon>
    </lineage>
</organism>
<protein>
    <submittedName>
        <fullName evidence="5">4'-phosphopantetheinyl transferase</fullName>
    </submittedName>
</protein>
<proteinExistence type="inferred from homology"/>
<dbReference type="Proteomes" id="UP000011135">
    <property type="component" value="Unassembled WGS sequence"/>
</dbReference>
<keyword evidence="6" id="KW-1185">Reference proteome</keyword>
<dbReference type="InterPro" id="IPR050559">
    <property type="entry name" value="P-Pant_transferase_sf"/>
</dbReference>
<dbReference type="GO" id="GO:0008897">
    <property type="term" value="F:holo-[acyl-carrier-protein] synthase activity"/>
    <property type="evidence" value="ECO:0007669"/>
    <property type="project" value="InterPro"/>
</dbReference>
<gene>
    <name evidence="5" type="ORF">C900_05028</name>
</gene>
<dbReference type="PANTHER" id="PTHR12215:SF10">
    <property type="entry name" value="L-AMINOADIPATE-SEMIALDEHYDE DEHYDROGENASE-PHOSPHOPANTETHEINYL TRANSFERASE"/>
    <property type="match status" value="1"/>
</dbReference>
<evidence type="ECO:0000313" key="5">
    <source>
        <dbReference type="EMBL" id="ELR69496.1"/>
    </source>
</evidence>
<reference evidence="5 6" key="1">
    <citation type="submission" date="2012-12" db="EMBL/GenBank/DDBJ databases">
        <title>Genome assembly of Fulvivirga imtechensis AK7.</title>
        <authorList>
            <person name="Nupur N."/>
            <person name="Khatri I."/>
            <person name="Kumar R."/>
            <person name="Subramanian S."/>
            <person name="Pinnaka A."/>
        </authorList>
    </citation>
    <scope>NUCLEOTIDE SEQUENCE [LARGE SCALE GENOMIC DNA]</scope>
    <source>
        <strain evidence="5 6">AK7</strain>
    </source>
</reference>
<dbReference type="GO" id="GO:0019878">
    <property type="term" value="P:lysine biosynthetic process via aminoadipic acid"/>
    <property type="evidence" value="ECO:0007669"/>
    <property type="project" value="TreeGrafter"/>
</dbReference>
<dbReference type="SUPFAM" id="SSF56214">
    <property type="entry name" value="4'-phosphopantetheinyl transferase"/>
    <property type="match status" value="2"/>
</dbReference>
<dbReference type="Pfam" id="PF22624">
    <property type="entry name" value="AASDHPPT_N"/>
    <property type="match status" value="1"/>
</dbReference>
<dbReference type="EMBL" id="AMZN01000072">
    <property type="protein sequence ID" value="ELR69496.1"/>
    <property type="molecule type" value="Genomic_DNA"/>
</dbReference>
<evidence type="ECO:0000259" key="3">
    <source>
        <dbReference type="Pfam" id="PF01648"/>
    </source>
</evidence>
<sequence>MTFITYTTLDQPLSIDVFNHHLIKLSLPEQEKILRYLRWQDAHASLAGKILLLEAFKQAGFPDISLKEMYRDDYGKPCLANTPAFNISHSGKHVVCAVSNEDVPGVDIEEVRPIGFEDFSSYFTTLEWNAINHSSDPLEAFYQHWCAKEAFIKRDGRGLSNDLRTIEVTNNLVKMDNQISYVRYFDIFPGYKMALATEKDMDVQLIPLRLNSSELH</sequence>
<dbReference type="InterPro" id="IPR037143">
    <property type="entry name" value="4-PPantetheinyl_Trfase_dom_sf"/>
</dbReference>